<dbReference type="RefSeq" id="WP_181550681.1">
    <property type="nucleotide sequence ID" value="NZ_JACDUS010000003.1"/>
</dbReference>
<keyword evidence="4" id="KW-0808">Transferase</keyword>
<dbReference type="EMBL" id="JACDUS010000003">
    <property type="protein sequence ID" value="MBA2881015.1"/>
    <property type="molecule type" value="Genomic_DNA"/>
</dbReference>
<dbReference type="InterPro" id="IPR051257">
    <property type="entry name" value="Diverse_CBS-Domain"/>
</dbReference>
<evidence type="ECO:0000313" key="4">
    <source>
        <dbReference type="EMBL" id="MBA2881015.1"/>
    </source>
</evidence>
<reference evidence="4 5" key="1">
    <citation type="submission" date="2020-07" db="EMBL/GenBank/DDBJ databases">
        <title>Genomic Encyclopedia of Type Strains, Phase IV (KMG-IV): sequencing the most valuable type-strain genomes for metagenomic binning, comparative biology and taxonomic classification.</title>
        <authorList>
            <person name="Goeker M."/>
        </authorList>
    </citation>
    <scope>NUCLEOTIDE SEQUENCE [LARGE SCALE GENOMIC DNA]</scope>
    <source>
        <strain evidence="4 5">DSM 17721</strain>
    </source>
</reference>
<feature type="domain" description="CBS" evidence="3">
    <location>
        <begin position="77"/>
        <end position="132"/>
    </location>
</feature>
<sequence>MKTAAEILQEKRTQRLVSMPPGSLVIEVIRQMAIHNIGSMLIGRERRISGIWTERDFLNNMLEPGFDSRKAVVDDYMHTDLVSVAPDTPSERLEEMFLGLFIRHILVMEDKECTGLLSIGDVLRSSLLEKDRKIRELNRIASWEYYENWAWHRGRADRSGTRQEKE</sequence>
<dbReference type="SUPFAM" id="SSF54631">
    <property type="entry name" value="CBS-domain pair"/>
    <property type="match status" value="1"/>
</dbReference>
<name>A0A7W0HK98_9BACT</name>
<evidence type="ECO:0000259" key="3">
    <source>
        <dbReference type="PROSITE" id="PS51371"/>
    </source>
</evidence>
<dbReference type="AlphaFoldDB" id="A0A7W0HK98"/>
<dbReference type="Proteomes" id="UP000525298">
    <property type="component" value="Unassembled WGS sequence"/>
</dbReference>
<dbReference type="Pfam" id="PF00571">
    <property type="entry name" value="CBS"/>
    <property type="match status" value="2"/>
</dbReference>
<evidence type="ECO:0000256" key="2">
    <source>
        <dbReference type="PROSITE-ProRule" id="PRU00703"/>
    </source>
</evidence>
<dbReference type="PROSITE" id="PS51371">
    <property type="entry name" value="CBS"/>
    <property type="match status" value="1"/>
</dbReference>
<evidence type="ECO:0000313" key="5">
    <source>
        <dbReference type="Proteomes" id="UP000525298"/>
    </source>
</evidence>
<dbReference type="InterPro" id="IPR000644">
    <property type="entry name" value="CBS_dom"/>
</dbReference>
<keyword evidence="5" id="KW-1185">Reference proteome</keyword>
<proteinExistence type="predicted"/>
<organism evidence="4 5">
    <name type="scientific">Desulfosalsimonas propionicica</name>
    <dbReference type="NCBI Taxonomy" id="332175"/>
    <lineage>
        <taxon>Bacteria</taxon>
        <taxon>Pseudomonadati</taxon>
        <taxon>Thermodesulfobacteriota</taxon>
        <taxon>Desulfobacteria</taxon>
        <taxon>Desulfobacterales</taxon>
        <taxon>Desulfosalsimonadaceae</taxon>
        <taxon>Desulfosalsimonas</taxon>
    </lineage>
</organism>
<dbReference type="PANTHER" id="PTHR43080">
    <property type="entry name" value="CBS DOMAIN-CONTAINING PROTEIN CBSX3, MITOCHONDRIAL"/>
    <property type="match status" value="1"/>
</dbReference>
<protein>
    <submittedName>
        <fullName evidence="4">Signal-transduction protein with cAMP-binding, CBS, and nucleotidyltransferase domain</fullName>
    </submittedName>
</protein>
<keyword evidence="1 2" id="KW-0129">CBS domain</keyword>
<comment type="caution">
    <text evidence="4">The sequence shown here is derived from an EMBL/GenBank/DDBJ whole genome shotgun (WGS) entry which is preliminary data.</text>
</comment>
<gene>
    <name evidence="4" type="ORF">HNR65_001341</name>
</gene>
<dbReference type="SMART" id="SM00116">
    <property type="entry name" value="CBS"/>
    <property type="match status" value="2"/>
</dbReference>
<dbReference type="InterPro" id="IPR046342">
    <property type="entry name" value="CBS_dom_sf"/>
</dbReference>
<accession>A0A7W0HK98</accession>
<dbReference type="Gene3D" id="3.10.580.10">
    <property type="entry name" value="CBS-domain"/>
    <property type="match status" value="1"/>
</dbReference>
<dbReference type="PANTHER" id="PTHR43080:SF2">
    <property type="entry name" value="CBS DOMAIN-CONTAINING PROTEIN"/>
    <property type="match status" value="1"/>
</dbReference>
<dbReference type="GO" id="GO:0016740">
    <property type="term" value="F:transferase activity"/>
    <property type="evidence" value="ECO:0007669"/>
    <property type="project" value="UniProtKB-KW"/>
</dbReference>
<evidence type="ECO:0000256" key="1">
    <source>
        <dbReference type="ARBA" id="ARBA00023122"/>
    </source>
</evidence>